<feature type="transmembrane region" description="Helical" evidence="2">
    <location>
        <begin position="316"/>
        <end position="336"/>
    </location>
</feature>
<evidence type="ECO:0000256" key="2">
    <source>
        <dbReference type="SAM" id="Phobius"/>
    </source>
</evidence>
<dbReference type="OrthoDB" id="253333at2"/>
<feature type="transmembrane region" description="Helical" evidence="2">
    <location>
        <begin position="263"/>
        <end position="281"/>
    </location>
</feature>
<feature type="transmembrane region" description="Helical" evidence="2">
    <location>
        <begin position="52"/>
        <end position="75"/>
    </location>
</feature>
<keyword evidence="2" id="KW-0812">Transmembrane</keyword>
<dbReference type="Proteomes" id="UP000317977">
    <property type="component" value="Unassembled WGS sequence"/>
</dbReference>
<keyword evidence="4" id="KW-1185">Reference proteome</keyword>
<dbReference type="RefSeq" id="WP_146535646.1">
    <property type="nucleotide sequence ID" value="NZ_SJPX01000004.1"/>
</dbReference>
<feature type="transmembrane region" description="Helical" evidence="2">
    <location>
        <begin position="87"/>
        <end position="106"/>
    </location>
</feature>
<evidence type="ECO:0000313" key="3">
    <source>
        <dbReference type="EMBL" id="TWU49378.1"/>
    </source>
</evidence>
<feature type="transmembrane region" description="Helical" evidence="2">
    <location>
        <begin position="211"/>
        <end position="237"/>
    </location>
</feature>
<proteinExistence type="predicted"/>
<feature type="transmembrane region" description="Helical" evidence="2">
    <location>
        <begin position="126"/>
        <end position="149"/>
    </location>
</feature>
<evidence type="ECO:0000256" key="1">
    <source>
        <dbReference type="SAM" id="MobiDB-lite"/>
    </source>
</evidence>
<feature type="region of interest" description="Disordered" evidence="1">
    <location>
        <begin position="351"/>
        <end position="371"/>
    </location>
</feature>
<keyword evidence="2" id="KW-1133">Transmembrane helix</keyword>
<sequence length="371" mass="39723">MTDPESQHSESRHSESVHRGYDLETGVLARVRDWVDIFPWIRLGRVLRVAGAPSLLCVTAVAMAIDALGAWFLFGSEPRHLGSLSSISGYLFAPVVLVAQHLWTISPSALLMRPSYTSTWVAVLRLAWSLLVWIPVALVLVRQGALLAADRPMMGLSVVVRHAISRTPSAWIVAIVPGICVLMIGAIVWGIGLVARFFAGVSVAELGMGGLAAIIAIPAGILALGAFPAIPMAWAAVSNEPQPDPLDSLSRGYEYFYRRPLRWLMYVAVSIVLLVVGALIAKGVGSATEAIVSVSMNMAGSPPQSIGMATMLCRQLPVVVSMTLFWALVGGIYLLVRTDAGGQEVEDLWIPSPADPPSMPELSMPELSTKP</sequence>
<dbReference type="EMBL" id="SJPX01000004">
    <property type="protein sequence ID" value="TWU49378.1"/>
    <property type="molecule type" value="Genomic_DNA"/>
</dbReference>
<feature type="transmembrane region" description="Helical" evidence="2">
    <location>
        <begin position="170"/>
        <end position="199"/>
    </location>
</feature>
<evidence type="ECO:0000313" key="4">
    <source>
        <dbReference type="Proteomes" id="UP000317977"/>
    </source>
</evidence>
<comment type="caution">
    <text evidence="3">The sequence shown here is derived from an EMBL/GenBank/DDBJ whole genome shotgun (WGS) entry which is preliminary data.</text>
</comment>
<dbReference type="AlphaFoldDB" id="A0A5C6EKN2"/>
<protein>
    <submittedName>
        <fullName evidence="3">Uncharacterized protein</fullName>
    </submittedName>
</protein>
<organism evidence="3 4">
    <name type="scientific">Rubripirellula reticaptiva</name>
    <dbReference type="NCBI Taxonomy" id="2528013"/>
    <lineage>
        <taxon>Bacteria</taxon>
        <taxon>Pseudomonadati</taxon>
        <taxon>Planctomycetota</taxon>
        <taxon>Planctomycetia</taxon>
        <taxon>Pirellulales</taxon>
        <taxon>Pirellulaceae</taxon>
        <taxon>Rubripirellula</taxon>
    </lineage>
</organism>
<gene>
    <name evidence="3" type="ORF">Poly59_39930</name>
</gene>
<reference evidence="3 4" key="1">
    <citation type="submission" date="2019-02" db="EMBL/GenBank/DDBJ databases">
        <title>Deep-cultivation of Planctomycetes and their phenomic and genomic characterization uncovers novel biology.</title>
        <authorList>
            <person name="Wiegand S."/>
            <person name="Jogler M."/>
            <person name="Boedeker C."/>
            <person name="Pinto D."/>
            <person name="Vollmers J."/>
            <person name="Rivas-Marin E."/>
            <person name="Kohn T."/>
            <person name="Peeters S.H."/>
            <person name="Heuer A."/>
            <person name="Rast P."/>
            <person name="Oberbeckmann S."/>
            <person name="Bunk B."/>
            <person name="Jeske O."/>
            <person name="Meyerdierks A."/>
            <person name="Storesund J.E."/>
            <person name="Kallscheuer N."/>
            <person name="Luecker S."/>
            <person name="Lage O.M."/>
            <person name="Pohl T."/>
            <person name="Merkel B.J."/>
            <person name="Hornburger P."/>
            <person name="Mueller R.-W."/>
            <person name="Bruemmer F."/>
            <person name="Labrenz M."/>
            <person name="Spormann A.M."/>
            <person name="Op Den Camp H."/>
            <person name="Overmann J."/>
            <person name="Amann R."/>
            <person name="Jetten M.S.M."/>
            <person name="Mascher T."/>
            <person name="Medema M.H."/>
            <person name="Devos D.P."/>
            <person name="Kaster A.-K."/>
            <person name="Ovreas L."/>
            <person name="Rohde M."/>
            <person name="Galperin M.Y."/>
            <person name="Jogler C."/>
        </authorList>
    </citation>
    <scope>NUCLEOTIDE SEQUENCE [LARGE SCALE GENOMIC DNA]</scope>
    <source>
        <strain evidence="3 4">Poly59</strain>
    </source>
</reference>
<keyword evidence="2" id="KW-0472">Membrane</keyword>
<name>A0A5C6EKN2_9BACT</name>
<accession>A0A5C6EKN2</accession>